<evidence type="ECO:0000313" key="1">
    <source>
        <dbReference type="EMBL" id="RHF76208.1"/>
    </source>
</evidence>
<sequence>MNIEMNETYARDTSTVWEHEIISSASDLKEWIKYEGAKYPKRTLVGGVFPLTENDAIFKYQKRLRKTEYYLNTGKKWMYYLSLVKLNRLRFKYGMKVRLNSCGKGLCIVHLGSIITNGDVGEDARLFVNSAIVSNGGGEREPRLGNHVTLFTNAVVCGDVKIGNNNIIGANSVVTKNFEESNIIIAGTPAKKIKNRLLE</sequence>
<dbReference type="EMBL" id="QRHN01000024">
    <property type="protein sequence ID" value="RHF76208.1"/>
    <property type="molecule type" value="Genomic_DNA"/>
</dbReference>
<protein>
    <recommendedName>
        <fullName evidence="3">Serine acetyltransferase</fullName>
    </recommendedName>
</protein>
<dbReference type="InterPro" id="IPR011004">
    <property type="entry name" value="Trimer_LpxA-like_sf"/>
</dbReference>
<dbReference type="PANTHER" id="PTHR42811">
    <property type="entry name" value="SERINE ACETYLTRANSFERASE"/>
    <property type="match status" value="1"/>
</dbReference>
<proteinExistence type="predicted"/>
<dbReference type="SUPFAM" id="SSF51161">
    <property type="entry name" value="Trimeric LpxA-like enzymes"/>
    <property type="match status" value="1"/>
</dbReference>
<evidence type="ECO:0008006" key="3">
    <source>
        <dbReference type="Google" id="ProtNLM"/>
    </source>
</evidence>
<comment type="caution">
    <text evidence="1">The sequence shown here is derived from an EMBL/GenBank/DDBJ whole genome shotgun (WGS) entry which is preliminary data.</text>
</comment>
<dbReference type="InterPro" id="IPR001451">
    <property type="entry name" value="Hexapep"/>
</dbReference>
<reference evidence="1 2" key="1">
    <citation type="submission" date="2018-08" db="EMBL/GenBank/DDBJ databases">
        <title>A genome reference for cultivated species of the human gut microbiota.</title>
        <authorList>
            <person name="Zou Y."/>
            <person name="Xue W."/>
            <person name="Luo G."/>
        </authorList>
    </citation>
    <scope>NUCLEOTIDE SEQUENCE [LARGE SCALE GENOMIC DNA]</scope>
    <source>
        <strain evidence="1 2">AM23-7AC</strain>
    </source>
</reference>
<dbReference type="RefSeq" id="WP_118238164.1">
    <property type="nucleotide sequence ID" value="NZ_QRHN01000024.1"/>
</dbReference>
<accession>A0A414Q5Y7</accession>
<name>A0A414Q5Y7_9FIRM</name>
<evidence type="ECO:0000313" key="2">
    <source>
        <dbReference type="Proteomes" id="UP000285666"/>
    </source>
</evidence>
<dbReference type="Gene3D" id="2.160.10.10">
    <property type="entry name" value="Hexapeptide repeat proteins"/>
    <property type="match status" value="1"/>
</dbReference>
<dbReference type="Proteomes" id="UP000285666">
    <property type="component" value="Unassembled WGS sequence"/>
</dbReference>
<organism evidence="1 2">
    <name type="scientific">Dorea formicigenerans</name>
    <dbReference type="NCBI Taxonomy" id="39486"/>
    <lineage>
        <taxon>Bacteria</taxon>
        <taxon>Bacillati</taxon>
        <taxon>Bacillota</taxon>
        <taxon>Clostridia</taxon>
        <taxon>Lachnospirales</taxon>
        <taxon>Lachnospiraceae</taxon>
        <taxon>Dorea</taxon>
    </lineage>
</organism>
<dbReference type="Pfam" id="PF00132">
    <property type="entry name" value="Hexapep"/>
    <property type="match status" value="1"/>
</dbReference>
<gene>
    <name evidence="1" type="ORF">DW658_13940</name>
</gene>
<dbReference type="AlphaFoldDB" id="A0A414Q5Y7"/>